<comment type="caution">
    <text evidence="1">The sequence shown here is derived from an EMBL/GenBank/DDBJ whole genome shotgun (WGS) entry which is preliminary data.</text>
</comment>
<evidence type="ECO:0000313" key="2">
    <source>
        <dbReference type="Proteomes" id="UP000434172"/>
    </source>
</evidence>
<dbReference type="AlphaFoldDB" id="A0A8H3VY51"/>
<dbReference type="EMBL" id="WOWK01000138">
    <property type="protein sequence ID" value="KAF0317089.1"/>
    <property type="molecule type" value="Genomic_DNA"/>
</dbReference>
<name>A0A8H3VY51_9PEZI</name>
<gene>
    <name evidence="1" type="ORF">GQ607_015676</name>
</gene>
<keyword evidence="2" id="KW-1185">Reference proteome</keyword>
<evidence type="ECO:0000313" key="1">
    <source>
        <dbReference type="EMBL" id="KAF0317089.1"/>
    </source>
</evidence>
<accession>A0A8H3VY51</accession>
<reference evidence="1 2" key="1">
    <citation type="submission" date="2019-12" db="EMBL/GenBank/DDBJ databases">
        <title>A genome sequence resource for the geographically widespread anthracnose pathogen Colletotrichum asianum.</title>
        <authorList>
            <person name="Meng Y."/>
        </authorList>
    </citation>
    <scope>NUCLEOTIDE SEQUENCE [LARGE SCALE GENOMIC DNA]</scope>
    <source>
        <strain evidence="1 2">ICMP 18580</strain>
    </source>
</reference>
<proteinExistence type="predicted"/>
<sequence length="82" mass="9108">MPTSPPSIGSESGEIAYFKSLDPHGQYCFVVSKMEQLLALRPHMKKQADDLSRNLVNTVMVQAENVVLHRDSEMHGKDAAKP</sequence>
<dbReference type="Proteomes" id="UP000434172">
    <property type="component" value="Unassembled WGS sequence"/>
</dbReference>
<organism evidence="1 2">
    <name type="scientific">Colletotrichum asianum</name>
    <dbReference type="NCBI Taxonomy" id="702518"/>
    <lineage>
        <taxon>Eukaryota</taxon>
        <taxon>Fungi</taxon>
        <taxon>Dikarya</taxon>
        <taxon>Ascomycota</taxon>
        <taxon>Pezizomycotina</taxon>
        <taxon>Sordariomycetes</taxon>
        <taxon>Hypocreomycetidae</taxon>
        <taxon>Glomerellales</taxon>
        <taxon>Glomerellaceae</taxon>
        <taxon>Colletotrichum</taxon>
        <taxon>Colletotrichum gloeosporioides species complex</taxon>
    </lineage>
</organism>
<protein>
    <submittedName>
        <fullName evidence="1">Uncharacterized protein</fullName>
    </submittedName>
</protein>